<keyword evidence="3" id="KW-1185">Reference proteome</keyword>
<dbReference type="Proteomes" id="UP000536442">
    <property type="component" value="Unassembled WGS sequence"/>
</dbReference>
<evidence type="ECO:0000313" key="3">
    <source>
        <dbReference type="Proteomes" id="UP000536442"/>
    </source>
</evidence>
<accession>A0A851HQW3</accession>
<feature type="region of interest" description="Disordered" evidence="1">
    <location>
        <begin position="43"/>
        <end position="67"/>
    </location>
</feature>
<feature type="region of interest" description="Disordered" evidence="1">
    <location>
        <begin position="85"/>
        <end position="106"/>
    </location>
</feature>
<name>A0A851HQW3_9GAMM</name>
<evidence type="ECO:0000313" key="2">
    <source>
        <dbReference type="EMBL" id="NWN91403.1"/>
    </source>
</evidence>
<gene>
    <name evidence="2" type="ORF">HLV39_07830</name>
</gene>
<evidence type="ECO:0000256" key="1">
    <source>
        <dbReference type="SAM" id="MobiDB-lite"/>
    </source>
</evidence>
<reference evidence="2 3" key="1">
    <citation type="submission" date="2020-03" db="EMBL/GenBank/DDBJ databases">
        <title>Metagenomic, metatranscriptomic, and metabolomic analyses revealed the key microbes and metabolic features during the fermentation of ganjang, Korean traditional soy sauce.</title>
        <authorList>
            <person name="Chun B.H."/>
            <person name="Jeon C.O."/>
        </authorList>
    </citation>
    <scope>NUCLEOTIDE SEQUENCE [LARGE SCALE GENOMIC DNA]</scope>
    <source>
        <strain evidence="2 3">KG14</strain>
    </source>
</reference>
<proteinExistence type="predicted"/>
<organism evidence="2 3">
    <name type="scientific">Marinobacter adhaerens</name>
    <dbReference type="NCBI Taxonomy" id="1033846"/>
    <lineage>
        <taxon>Bacteria</taxon>
        <taxon>Pseudomonadati</taxon>
        <taxon>Pseudomonadota</taxon>
        <taxon>Gammaproteobacteria</taxon>
        <taxon>Pseudomonadales</taxon>
        <taxon>Marinobacteraceae</taxon>
        <taxon>Marinobacter</taxon>
    </lineage>
</organism>
<dbReference type="AlphaFoldDB" id="A0A851HQW3"/>
<comment type="caution">
    <text evidence="2">The sequence shown here is derived from an EMBL/GenBank/DDBJ whole genome shotgun (WGS) entry which is preliminary data.</text>
</comment>
<dbReference type="EMBL" id="JABEVQ010000004">
    <property type="protein sequence ID" value="NWN91403.1"/>
    <property type="molecule type" value="Genomic_DNA"/>
</dbReference>
<protein>
    <submittedName>
        <fullName evidence="2">Uncharacterized protein</fullName>
    </submittedName>
</protein>
<sequence length="106" mass="11815">MEDISFQQVFSRVYSYLCEAGVEMNSTQCRQLLQLMDDAVGNIGINPEQEEGSGKLSGTPPPDSRGRRLLESAMNRVPEYFTLPESHIAAPTPPLCRGSIGYRRHD</sequence>